<organism evidence="1 2">
    <name type="scientific">Lentinula aciculospora</name>
    <dbReference type="NCBI Taxonomy" id="153920"/>
    <lineage>
        <taxon>Eukaryota</taxon>
        <taxon>Fungi</taxon>
        <taxon>Dikarya</taxon>
        <taxon>Basidiomycota</taxon>
        <taxon>Agaricomycotina</taxon>
        <taxon>Agaricomycetes</taxon>
        <taxon>Agaricomycetidae</taxon>
        <taxon>Agaricales</taxon>
        <taxon>Marasmiineae</taxon>
        <taxon>Omphalotaceae</taxon>
        <taxon>Lentinula</taxon>
    </lineage>
</organism>
<name>A0A9W9AUB7_9AGAR</name>
<evidence type="ECO:0000313" key="1">
    <source>
        <dbReference type="EMBL" id="KAJ4490729.1"/>
    </source>
</evidence>
<proteinExistence type="predicted"/>
<dbReference type="EMBL" id="JAOTPV010000001">
    <property type="protein sequence ID" value="KAJ4490729.1"/>
    <property type="molecule type" value="Genomic_DNA"/>
</dbReference>
<reference evidence="1" key="1">
    <citation type="submission" date="2022-08" db="EMBL/GenBank/DDBJ databases">
        <title>A Global Phylogenomic Analysis of the Shiitake Genus Lentinula.</title>
        <authorList>
            <consortium name="DOE Joint Genome Institute"/>
            <person name="Sierra-Patev S."/>
            <person name="Min B."/>
            <person name="Naranjo-Ortiz M."/>
            <person name="Looney B."/>
            <person name="Konkel Z."/>
            <person name="Slot J.C."/>
            <person name="Sakamoto Y."/>
            <person name="Steenwyk J.L."/>
            <person name="Rokas A."/>
            <person name="Carro J."/>
            <person name="Camarero S."/>
            <person name="Ferreira P."/>
            <person name="Molpeceres G."/>
            <person name="Ruiz-Duenas F.J."/>
            <person name="Serrano A."/>
            <person name="Henrissat B."/>
            <person name="Drula E."/>
            <person name="Hughes K.W."/>
            <person name="Mata J.L."/>
            <person name="Ishikawa N.K."/>
            <person name="Vargas-Isla R."/>
            <person name="Ushijima S."/>
            <person name="Smith C.A."/>
            <person name="Ahrendt S."/>
            <person name="Andreopoulos W."/>
            <person name="He G."/>
            <person name="Labutti K."/>
            <person name="Lipzen A."/>
            <person name="Ng V."/>
            <person name="Riley R."/>
            <person name="Sandor L."/>
            <person name="Barry K."/>
            <person name="Martinez A.T."/>
            <person name="Xiao Y."/>
            <person name="Gibbons J.G."/>
            <person name="Terashima K."/>
            <person name="Grigoriev I.V."/>
            <person name="Hibbett D.S."/>
        </authorList>
    </citation>
    <scope>NUCLEOTIDE SEQUENCE</scope>
    <source>
        <strain evidence="1">JLM2183</strain>
    </source>
</reference>
<accession>A0A9W9AUB7</accession>
<sequence>MYIISMMCLAHVMVYVVAFIFGVCSVAYAAPLSMVNSAMTSRSNHDSNAGLLLAPRLDGSAGLSPRPIDERASQVLPQYLYVSFKGISLLKVNEKDENAAQDIVEGYLYTVYPNRKVTFITQFTTYADDRHDSVRFGVTDLSRPLPFLNGSQHSHYSGVAQRTPLLQKDHNYGYTYRGRLAAGEDVWVTLE</sequence>
<keyword evidence="2" id="KW-1185">Reference proteome</keyword>
<evidence type="ECO:0000313" key="2">
    <source>
        <dbReference type="Proteomes" id="UP001150266"/>
    </source>
</evidence>
<dbReference type="Proteomes" id="UP001150266">
    <property type="component" value="Unassembled WGS sequence"/>
</dbReference>
<comment type="caution">
    <text evidence="1">The sequence shown here is derived from an EMBL/GenBank/DDBJ whole genome shotgun (WGS) entry which is preliminary data.</text>
</comment>
<protein>
    <submittedName>
        <fullName evidence="1">Uncharacterized protein</fullName>
    </submittedName>
</protein>
<dbReference type="AlphaFoldDB" id="A0A9W9AUB7"/>
<gene>
    <name evidence="1" type="ORF">J3R30DRAFT_128696</name>
</gene>